<keyword evidence="3" id="KW-1185">Reference proteome</keyword>
<dbReference type="InParanoid" id="A0A067RWM7"/>
<reference evidence="2 3" key="1">
    <citation type="journal article" date="2014" name="Nat. Commun.">
        <title>Molecular traces of alternative social organization in a termite genome.</title>
        <authorList>
            <person name="Terrapon N."/>
            <person name="Li C."/>
            <person name="Robertson H.M."/>
            <person name="Ji L."/>
            <person name="Meng X."/>
            <person name="Booth W."/>
            <person name="Chen Z."/>
            <person name="Childers C.P."/>
            <person name="Glastad K.M."/>
            <person name="Gokhale K."/>
            <person name="Gowin J."/>
            <person name="Gronenberg W."/>
            <person name="Hermansen R.A."/>
            <person name="Hu H."/>
            <person name="Hunt B.G."/>
            <person name="Huylmans A.K."/>
            <person name="Khalil S.M."/>
            <person name="Mitchell R.D."/>
            <person name="Munoz-Torres M.C."/>
            <person name="Mustard J.A."/>
            <person name="Pan H."/>
            <person name="Reese J.T."/>
            <person name="Scharf M.E."/>
            <person name="Sun F."/>
            <person name="Vogel H."/>
            <person name="Xiao J."/>
            <person name="Yang W."/>
            <person name="Yang Z."/>
            <person name="Yang Z."/>
            <person name="Zhou J."/>
            <person name="Zhu J."/>
            <person name="Brent C.S."/>
            <person name="Elsik C.G."/>
            <person name="Goodisman M.A."/>
            <person name="Liberles D.A."/>
            <person name="Roe R.M."/>
            <person name="Vargo E.L."/>
            <person name="Vilcinskas A."/>
            <person name="Wang J."/>
            <person name="Bornberg-Bauer E."/>
            <person name="Korb J."/>
            <person name="Zhang G."/>
            <person name="Liebig J."/>
        </authorList>
    </citation>
    <scope>NUCLEOTIDE SEQUENCE [LARGE SCALE GENOMIC DNA]</scope>
    <source>
        <tissue evidence="2">Whole organism</tissue>
    </source>
</reference>
<evidence type="ECO:0000313" key="2">
    <source>
        <dbReference type="EMBL" id="KDR24314.1"/>
    </source>
</evidence>
<evidence type="ECO:0000256" key="1">
    <source>
        <dbReference type="SAM" id="MobiDB-lite"/>
    </source>
</evidence>
<dbReference type="Proteomes" id="UP000027135">
    <property type="component" value="Unassembled WGS sequence"/>
</dbReference>
<dbReference type="AlphaFoldDB" id="A0A067RWM7"/>
<name>A0A067RWM7_ZOONE</name>
<feature type="region of interest" description="Disordered" evidence="1">
    <location>
        <begin position="1"/>
        <end position="20"/>
    </location>
</feature>
<organism evidence="2 3">
    <name type="scientific">Zootermopsis nevadensis</name>
    <name type="common">Dampwood termite</name>
    <dbReference type="NCBI Taxonomy" id="136037"/>
    <lineage>
        <taxon>Eukaryota</taxon>
        <taxon>Metazoa</taxon>
        <taxon>Ecdysozoa</taxon>
        <taxon>Arthropoda</taxon>
        <taxon>Hexapoda</taxon>
        <taxon>Insecta</taxon>
        <taxon>Pterygota</taxon>
        <taxon>Neoptera</taxon>
        <taxon>Polyneoptera</taxon>
        <taxon>Dictyoptera</taxon>
        <taxon>Blattodea</taxon>
        <taxon>Blattoidea</taxon>
        <taxon>Termitoidae</taxon>
        <taxon>Termopsidae</taxon>
        <taxon>Zootermopsis</taxon>
    </lineage>
</organism>
<protein>
    <submittedName>
        <fullName evidence="2">Uncharacterized protein</fullName>
    </submittedName>
</protein>
<dbReference type="EMBL" id="KK852419">
    <property type="protein sequence ID" value="KDR24314.1"/>
    <property type="molecule type" value="Genomic_DNA"/>
</dbReference>
<evidence type="ECO:0000313" key="3">
    <source>
        <dbReference type="Proteomes" id="UP000027135"/>
    </source>
</evidence>
<gene>
    <name evidence="2" type="ORF">L798_08451</name>
</gene>
<dbReference type="eggNOG" id="KOG3915">
    <property type="taxonomic scope" value="Eukaryota"/>
</dbReference>
<proteinExistence type="predicted"/>
<sequence length="77" mass="8266">MSIADPPRLEKSPLLANGYNHPPTHLNHMQFMQLNHHPAAAHTAILSPAGIPHHGLARADGSIIKNQGIPGMDVIAR</sequence>
<accession>A0A067RWM7</accession>